<name>A0ABZ2LSE3_9BACT</name>
<dbReference type="RefSeq" id="WP_394823453.1">
    <property type="nucleotide sequence ID" value="NZ_CP089984.1"/>
</dbReference>
<proteinExistence type="predicted"/>
<evidence type="ECO:0000313" key="2">
    <source>
        <dbReference type="Proteomes" id="UP001370348"/>
    </source>
</evidence>
<keyword evidence="2" id="KW-1185">Reference proteome</keyword>
<evidence type="ECO:0000313" key="1">
    <source>
        <dbReference type="EMBL" id="WXB13837.1"/>
    </source>
</evidence>
<protein>
    <recommendedName>
        <fullName evidence="3">Tetratricopeptide repeat protein</fullName>
    </recommendedName>
</protein>
<dbReference type="EMBL" id="CP089984">
    <property type="protein sequence ID" value="WXB13837.1"/>
    <property type="molecule type" value="Genomic_DNA"/>
</dbReference>
<accession>A0ABZ2LSE3</accession>
<organism evidence="1 2">
    <name type="scientific">Pendulispora albinea</name>
    <dbReference type="NCBI Taxonomy" id="2741071"/>
    <lineage>
        <taxon>Bacteria</taxon>
        <taxon>Pseudomonadati</taxon>
        <taxon>Myxococcota</taxon>
        <taxon>Myxococcia</taxon>
        <taxon>Myxococcales</taxon>
        <taxon>Sorangiineae</taxon>
        <taxon>Pendulisporaceae</taxon>
        <taxon>Pendulispora</taxon>
    </lineage>
</organism>
<gene>
    <name evidence="1" type="ORF">LZC94_39135</name>
</gene>
<evidence type="ECO:0008006" key="3">
    <source>
        <dbReference type="Google" id="ProtNLM"/>
    </source>
</evidence>
<reference evidence="1 2" key="1">
    <citation type="submission" date="2021-12" db="EMBL/GenBank/DDBJ databases">
        <title>Discovery of the Pendulisporaceae a myxobacterial family with distinct sporulation behavior and unique specialized metabolism.</title>
        <authorList>
            <person name="Garcia R."/>
            <person name="Popoff A."/>
            <person name="Bader C.D."/>
            <person name="Loehr J."/>
            <person name="Walesch S."/>
            <person name="Walt C."/>
            <person name="Boldt J."/>
            <person name="Bunk B."/>
            <person name="Haeckl F.J.F.P.J."/>
            <person name="Gunesch A.P."/>
            <person name="Birkelbach J."/>
            <person name="Nuebel U."/>
            <person name="Pietschmann T."/>
            <person name="Bach T."/>
            <person name="Mueller R."/>
        </authorList>
    </citation>
    <scope>NUCLEOTIDE SEQUENCE [LARGE SCALE GENOMIC DNA]</scope>
    <source>
        <strain evidence="1 2">MSr11954</strain>
    </source>
</reference>
<dbReference type="Proteomes" id="UP001370348">
    <property type="component" value="Chromosome"/>
</dbReference>
<sequence>MKRIGVSIGRTWSDAVATAAAPLSLLLFIFLSLLVGCGGHEARTLKMRTALDEGHPQGAIGAINDELDVKTSKELPADLQGDNALLVLDRASIQQSLAQFPESSRDFESADKAIDMLDLSRNASDSIAKYVFSDSAGRYKAPPYEKLLINTLNMINYLERGDLNGARVEARRLNVMQRYVVDTLEQKDNPVIGLGGFLAGLVFEKSGQPDEALRYYDEALAFNGFGSLRNPTRLLLQNTSYKSPRLAGLAGTVANDGPVKPLDQTGEGEIILVIGYGRVPHKVANRIPIGLALTYFSSAINPGDREAANKLAATGAATWINYPSLAQGQGNYAIPTAMVDGRSVPVEEAVDVDHQVREEWHKIEGSVVASAITRMIARVAVGEGVKTVAGRDSTVGFLAAIGSMVALTVADTPDTRSWETLPARVAVTRMRVPAGKHTIRLDARGVSRTAQVNLEKGGWSLVSLMALR</sequence>